<sequence length="74" mass="8708">MARGYLPDEEWALVGASLPAERGRWSRPDLDNRRFLNGMLYVLRVGCAWRDMHERYGKRNSVYVRFSRCSEQGV</sequence>
<dbReference type="EMBL" id="JACICD010000003">
    <property type="protein sequence ID" value="MBB3771626.1"/>
    <property type="molecule type" value="Genomic_DNA"/>
</dbReference>
<comment type="caution">
    <text evidence="2">The sequence shown here is derived from an EMBL/GenBank/DDBJ whole genome shotgun (WGS) entry which is preliminary data.</text>
</comment>
<dbReference type="PANTHER" id="PTHR46637:SF1">
    <property type="entry name" value="BLL5188 PROTEIN"/>
    <property type="match status" value="1"/>
</dbReference>
<evidence type="ECO:0000259" key="1">
    <source>
        <dbReference type="Pfam" id="PF13340"/>
    </source>
</evidence>
<dbReference type="InterPro" id="IPR052909">
    <property type="entry name" value="Transposase_6_like"/>
</dbReference>
<protein>
    <submittedName>
        <fullName evidence="2">Transposase</fullName>
    </submittedName>
</protein>
<dbReference type="Proteomes" id="UP000533469">
    <property type="component" value="Unassembled WGS sequence"/>
</dbReference>
<name>A0A839ZA75_9HYPH</name>
<dbReference type="InterPro" id="IPR025161">
    <property type="entry name" value="IS402-like_dom"/>
</dbReference>
<proteinExistence type="predicted"/>
<accession>A0A839ZA75</accession>
<gene>
    <name evidence="2" type="ORF">FHS55_002225</name>
</gene>
<dbReference type="Pfam" id="PF13340">
    <property type="entry name" value="DUF4096"/>
    <property type="match status" value="1"/>
</dbReference>
<organism evidence="2 3">
    <name type="scientific">Ancylobacter tetraedralis</name>
    <dbReference type="NCBI Taxonomy" id="217068"/>
    <lineage>
        <taxon>Bacteria</taxon>
        <taxon>Pseudomonadati</taxon>
        <taxon>Pseudomonadota</taxon>
        <taxon>Alphaproteobacteria</taxon>
        <taxon>Hyphomicrobiales</taxon>
        <taxon>Xanthobacteraceae</taxon>
        <taxon>Ancylobacter</taxon>
    </lineage>
</organism>
<evidence type="ECO:0000313" key="2">
    <source>
        <dbReference type="EMBL" id="MBB3771626.1"/>
    </source>
</evidence>
<dbReference type="AlphaFoldDB" id="A0A839ZA75"/>
<dbReference type="PANTHER" id="PTHR46637">
    <property type="entry name" value="TIS1421-TRANSPOSASE PROTEIN A"/>
    <property type="match status" value="1"/>
</dbReference>
<reference evidence="2 3" key="1">
    <citation type="submission" date="2020-08" db="EMBL/GenBank/DDBJ databases">
        <title>Genomic Encyclopedia of Type Strains, Phase IV (KMG-IV): sequencing the most valuable type-strain genomes for metagenomic binning, comparative biology and taxonomic classification.</title>
        <authorList>
            <person name="Goeker M."/>
        </authorList>
    </citation>
    <scope>NUCLEOTIDE SEQUENCE [LARGE SCALE GENOMIC DNA]</scope>
    <source>
        <strain evidence="2 3">DSM 5895</strain>
    </source>
</reference>
<evidence type="ECO:0000313" key="3">
    <source>
        <dbReference type="Proteomes" id="UP000533469"/>
    </source>
</evidence>
<keyword evidence="3" id="KW-1185">Reference proteome</keyword>
<feature type="domain" description="Insertion element IS402-like" evidence="1">
    <location>
        <begin position="6"/>
        <end position="74"/>
    </location>
</feature>